<evidence type="ECO:0000313" key="10">
    <source>
        <dbReference type="Proteomes" id="UP001153620"/>
    </source>
</evidence>
<feature type="transmembrane region" description="Helical" evidence="8">
    <location>
        <begin position="356"/>
        <end position="382"/>
    </location>
</feature>
<evidence type="ECO:0000256" key="8">
    <source>
        <dbReference type="SAM" id="Phobius"/>
    </source>
</evidence>
<evidence type="ECO:0008006" key="11">
    <source>
        <dbReference type="Google" id="ProtNLM"/>
    </source>
</evidence>
<dbReference type="InterPro" id="IPR052192">
    <property type="entry name" value="Insect_Ionotropic_Sensory_Rcpt"/>
</dbReference>
<name>A0A9N9WSH9_9DIPT</name>
<gene>
    <name evidence="9" type="ORF">CHIRRI_LOCUS6419</name>
</gene>
<evidence type="ECO:0000256" key="1">
    <source>
        <dbReference type="ARBA" id="ARBA00004651"/>
    </source>
</evidence>
<dbReference type="OrthoDB" id="7799987at2759"/>
<accession>A0A9N9WSH9</accession>
<dbReference type="GO" id="GO:0005886">
    <property type="term" value="C:plasma membrane"/>
    <property type="evidence" value="ECO:0007669"/>
    <property type="project" value="UniProtKB-SubCell"/>
</dbReference>
<keyword evidence="6" id="KW-0675">Receptor</keyword>
<evidence type="ECO:0000256" key="3">
    <source>
        <dbReference type="ARBA" id="ARBA00022692"/>
    </source>
</evidence>
<evidence type="ECO:0000256" key="4">
    <source>
        <dbReference type="ARBA" id="ARBA00022989"/>
    </source>
</evidence>
<reference evidence="9" key="2">
    <citation type="submission" date="2022-10" db="EMBL/GenBank/DDBJ databases">
        <authorList>
            <consortium name="ENA_rothamsted_submissions"/>
            <consortium name="culmorum"/>
            <person name="King R."/>
        </authorList>
    </citation>
    <scope>NUCLEOTIDE SEQUENCE</scope>
</reference>
<feature type="transmembrane region" description="Helical" evidence="8">
    <location>
        <begin position="330"/>
        <end position="350"/>
    </location>
</feature>
<organism evidence="9 10">
    <name type="scientific">Chironomus riparius</name>
    <dbReference type="NCBI Taxonomy" id="315576"/>
    <lineage>
        <taxon>Eukaryota</taxon>
        <taxon>Metazoa</taxon>
        <taxon>Ecdysozoa</taxon>
        <taxon>Arthropoda</taxon>
        <taxon>Hexapoda</taxon>
        <taxon>Insecta</taxon>
        <taxon>Pterygota</taxon>
        <taxon>Neoptera</taxon>
        <taxon>Endopterygota</taxon>
        <taxon>Diptera</taxon>
        <taxon>Nematocera</taxon>
        <taxon>Chironomoidea</taxon>
        <taxon>Chironomidae</taxon>
        <taxon>Chironominae</taxon>
        <taxon>Chironomus</taxon>
    </lineage>
</organism>
<comment type="subcellular location">
    <subcellularLocation>
        <location evidence="1">Cell membrane</location>
        <topology evidence="1">Multi-pass membrane protein</topology>
    </subcellularLocation>
</comment>
<keyword evidence="3 8" id="KW-0812">Transmembrane</keyword>
<keyword evidence="2" id="KW-1003">Cell membrane</keyword>
<proteinExistence type="predicted"/>
<dbReference type="Proteomes" id="UP001153620">
    <property type="component" value="Chromosome 2"/>
</dbReference>
<evidence type="ECO:0000256" key="2">
    <source>
        <dbReference type="ARBA" id="ARBA00022475"/>
    </source>
</evidence>
<protein>
    <recommendedName>
        <fullName evidence="11">Ionotropic receptor</fullName>
    </recommendedName>
</protein>
<evidence type="ECO:0000313" key="9">
    <source>
        <dbReference type="EMBL" id="CAG9803519.1"/>
    </source>
</evidence>
<evidence type="ECO:0000256" key="5">
    <source>
        <dbReference type="ARBA" id="ARBA00023136"/>
    </source>
</evidence>
<sequence>MKIEDNGIKWEKLTERLGTMMLNSDVAQKNQLINVLILIMVDQIRLVEFNGMQQYLSKFVDGRMIFTIQTFTTSTAYVPTHDFILLLMHSDITSYTQILKKYFFRIFPDLSTKIFVIITGSLEITNAGNVWNTLTLMGYTNVYVVLHHKFGHIKLFRTQLIVDIFEMIKSQDIKYVTIKEMPEYAWVLYINVVFYNSYPMSYIHNGEIIGAEGKLMQEFSRRIKIPHRVVNKNFDNLQANEVLYFMRTAGDICLFSNLNLNSDSVESVPLNEMDGLCVLTPRNIPVSSYDNLALPLDVMSLIMSFISTISVIVSWKVISTYKANGRSLKSIVVAVLEMAFNIGVSGIEQISKKEVILLYSFIFSSIVLVSFYESLLLAFMLAEPSWRSAHDLTELNDSGAKFYTFYKRDYFGRIPYIREELIQNLVDVGTIESLNVPNNFDHNMVYLVTCKYADSFMKSTRNFDEKRRKFDVIKISEMFQAYPVRKGFLYEKEFMQIVRIWAESGIHKYWQTQSIENEMKSNKQSNNQMEQSYDVQFLLNILIIGLSLSFGVFLYEILMIRFNSLCLDQIRVTKDKLQNPVFKKMLRLSKWKNKFIYKKKLRKSKMKIYKSRETIFCGYFLLKKVRKSQKSKQFPRIIQVRTCNKNRIIE</sequence>
<feature type="transmembrane region" description="Helical" evidence="8">
    <location>
        <begin position="537"/>
        <end position="558"/>
    </location>
</feature>
<keyword evidence="5 8" id="KW-0472">Membrane</keyword>
<feature type="transmembrane region" description="Helical" evidence="8">
    <location>
        <begin position="298"/>
        <end position="318"/>
    </location>
</feature>
<dbReference type="PANTHER" id="PTHR42643">
    <property type="entry name" value="IONOTROPIC RECEPTOR 20A-RELATED"/>
    <property type="match status" value="1"/>
</dbReference>
<dbReference type="AlphaFoldDB" id="A0A9N9WSH9"/>
<keyword evidence="10" id="KW-1185">Reference proteome</keyword>
<keyword evidence="4 8" id="KW-1133">Transmembrane helix</keyword>
<reference evidence="9" key="1">
    <citation type="submission" date="2022-01" db="EMBL/GenBank/DDBJ databases">
        <authorList>
            <person name="King R."/>
        </authorList>
    </citation>
    <scope>NUCLEOTIDE SEQUENCE</scope>
</reference>
<evidence type="ECO:0000256" key="6">
    <source>
        <dbReference type="ARBA" id="ARBA00023170"/>
    </source>
</evidence>
<dbReference type="EMBL" id="OU895878">
    <property type="protein sequence ID" value="CAG9803519.1"/>
    <property type="molecule type" value="Genomic_DNA"/>
</dbReference>
<dbReference type="PANTHER" id="PTHR42643:SF39">
    <property type="entry name" value="IONOTROPIC RECEPTOR 56A-RELATED"/>
    <property type="match status" value="1"/>
</dbReference>
<evidence type="ECO:0000256" key="7">
    <source>
        <dbReference type="ARBA" id="ARBA00023180"/>
    </source>
</evidence>
<keyword evidence="7" id="KW-0325">Glycoprotein</keyword>